<dbReference type="EMBL" id="MEIV01000053">
    <property type="protein sequence ID" value="PIT61997.1"/>
    <property type="molecule type" value="Genomic_DNA"/>
</dbReference>
<accession>A0A2N9Y3G0</accession>
<dbReference type="Proteomes" id="UP000231094">
    <property type="component" value="Unassembled WGS sequence"/>
</dbReference>
<keyword evidence="1" id="KW-1133">Transmembrane helix</keyword>
<dbReference type="AlphaFoldDB" id="A0A2N9Y3G0"/>
<comment type="caution">
    <text evidence="3">The sequence shown here is derived from an EMBL/GenBank/DDBJ whole genome shotgun (WGS) entry which is preliminary data.</text>
</comment>
<feature type="transmembrane region" description="Helical" evidence="1">
    <location>
        <begin position="514"/>
        <end position="536"/>
    </location>
</feature>
<gene>
    <name evidence="3" type="ORF">BHC47_05750</name>
</gene>
<dbReference type="InterPro" id="IPR025235">
    <property type="entry name" value="DUF4178"/>
</dbReference>
<reference evidence="3 4" key="1">
    <citation type="journal article" date="2017" name="MBio">
        <title>Type VI secretion-mediated competition in the bee gut microbiome.</title>
        <authorList>
            <person name="Steele M.I."/>
            <person name="Kwong W.K."/>
            <person name="Powell J.E."/>
            <person name="Whiteley M."/>
            <person name="Moran N.A."/>
        </authorList>
    </citation>
    <scope>NUCLEOTIDE SEQUENCE [LARGE SCALE GENOMIC DNA]</scope>
    <source>
        <strain evidence="3 4">PEB0171</strain>
    </source>
</reference>
<feature type="domain" description="DUF4178" evidence="2">
    <location>
        <begin position="339"/>
        <end position="425"/>
    </location>
</feature>
<feature type="transmembrane region" description="Helical" evidence="1">
    <location>
        <begin position="573"/>
        <end position="591"/>
    </location>
</feature>
<feature type="transmembrane region" description="Helical" evidence="1">
    <location>
        <begin position="542"/>
        <end position="561"/>
    </location>
</feature>
<organism evidence="3 4">
    <name type="scientific">Snodgrassella alvi</name>
    <dbReference type="NCBI Taxonomy" id="1196083"/>
    <lineage>
        <taxon>Bacteria</taxon>
        <taxon>Pseudomonadati</taxon>
        <taxon>Pseudomonadota</taxon>
        <taxon>Betaproteobacteria</taxon>
        <taxon>Neisseriales</taxon>
        <taxon>Neisseriaceae</taxon>
        <taxon>Snodgrassella</taxon>
    </lineage>
</organism>
<proteinExistence type="predicted"/>
<feature type="domain" description="DUF4178" evidence="2">
    <location>
        <begin position="63"/>
        <end position="207"/>
    </location>
</feature>
<name>A0A2N9Y3G0_9NEIS</name>
<evidence type="ECO:0000313" key="3">
    <source>
        <dbReference type="EMBL" id="PIT61997.1"/>
    </source>
</evidence>
<evidence type="ECO:0000259" key="2">
    <source>
        <dbReference type="Pfam" id="PF13785"/>
    </source>
</evidence>
<evidence type="ECO:0000313" key="4">
    <source>
        <dbReference type="Proteomes" id="UP000231094"/>
    </source>
</evidence>
<dbReference type="Pfam" id="PF13785">
    <property type="entry name" value="DUF4178"/>
    <property type="match status" value="2"/>
</dbReference>
<keyword evidence="1" id="KW-0812">Transmembrane</keyword>
<protein>
    <recommendedName>
        <fullName evidence="2">DUF4178 domain-containing protein</fullName>
    </recommendedName>
</protein>
<sequence>MNSSSSYLLHTSCPSCGAEIGIRSATAVTAVCGYCHSVLLVNQNKLLESGRHSAVLSDLSPLQIGTTGKWQGKSFILIGRIQVHYEAGLWNEWHALLADGSSVWLSETNDRFVFTRLQPASASEEKLPEFSSLEVGKTFFKYQSRWYAVADIHKTSRGQYAAEGELPVQLPNSETALVADCRNGLSFITLDYSSGQQQPEVFAGRGVTLKSLKLQNTRTKEQIRSQAGYIKGSNKRGKCPNCGGEILWISGITDYVLCQYCRSKLDMSEEAALQKNISERRQQQERQLTIKIGSKARINNENWWVLGAVVLFEVSVEKVFRDVPLYIQAEREESDEEDSLGWTEYLLYSPRKGFLWLLELENNQWALASTLDDWPVLSAPLEPIDLKRKNIPFLYDYAAQVIYAAGAFYWQVSPGDRMYYIDYGCKAHKLSTTLTDNEQSWSVVSTIPASLVAAWFQNDKNISIEAKPLAPDKAVEIVREHQGIKAKDFNADNIRKWSRQTFINSLFDIYNPNFWIALFIVLNLPVIFIILVGGPANYDHGVVALEVFGSAFGLLMTVPKLKTRLLNQTKKYNIYIAAILLIALTWLDYAVHETDTNSSGGYYYSSSGRWHK</sequence>
<dbReference type="RefSeq" id="WP_100117116.1">
    <property type="nucleotide sequence ID" value="NZ_MEIV01000053.1"/>
</dbReference>
<evidence type="ECO:0000256" key="1">
    <source>
        <dbReference type="SAM" id="Phobius"/>
    </source>
</evidence>
<keyword evidence="1" id="KW-0472">Membrane</keyword>